<dbReference type="Proteomes" id="UP000236290">
    <property type="component" value="Unassembled WGS sequence"/>
</dbReference>
<sequence length="452" mass="50217">MPSHKHNPSPVRSAVDKQNQCHSSVTPSSGAQSSPTGLIPSWLQHVQACGMSNDVSREILRQASPGPGETLWHPNGMPTVHIQSNYDAGRYQASDVFIQDTPSPPSLAGQTSRPLVPDPYLNDDHDKDVHERKGHSHPQTHVSTPSGPSRAKYGIFEKQPRRKTRKNRYDTVKLRGARTWKQQAKKSSTRVSKIGRLRSSREIMANFTSGAIAHPNERITLKARFKPGLFVNGRSSLPLTDLVFNDIPSPDQGRTPTDKEQWETPRERQSEGQGKRRDEVEMLSDALWYLTEDGPPLESPDTRDRRATSTTSSSDFRPIRRPVFTDTINGEAVAGRANTIVCDRDDDSSGAKDCAGNNNRPPPQPDSFTLHIRPIYSLSPSTDPYISDLNTLNMPFPSNGHLIQEAQRESATRHQERNAEGNGDERNLGDSNQVKATKYRDIGVMAKGFVPN</sequence>
<dbReference type="OrthoDB" id="2537141at2759"/>
<feature type="compositionally biased region" description="Polar residues" evidence="1">
    <location>
        <begin position="16"/>
        <end position="36"/>
    </location>
</feature>
<dbReference type="AlphaFoldDB" id="A0A2K0U822"/>
<feature type="region of interest" description="Disordered" evidence="1">
    <location>
        <begin position="342"/>
        <end position="368"/>
    </location>
</feature>
<feature type="region of interest" description="Disordered" evidence="1">
    <location>
        <begin position="97"/>
        <end position="168"/>
    </location>
</feature>
<evidence type="ECO:0000256" key="1">
    <source>
        <dbReference type="SAM" id="MobiDB-lite"/>
    </source>
</evidence>
<protein>
    <submittedName>
        <fullName evidence="2">Uncharacterized protein</fullName>
    </submittedName>
</protein>
<feature type="region of interest" description="Disordered" evidence="1">
    <location>
        <begin position="407"/>
        <end position="435"/>
    </location>
</feature>
<organism evidence="2 3">
    <name type="scientific">Trichoderma harzianum</name>
    <name type="common">Hypocrea lixii</name>
    <dbReference type="NCBI Taxonomy" id="5544"/>
    <lineage>
        <taxon>Eukaryota</taxon>
        <taxon>Fungi</taxon>
        <taxon>Dikarya</taxon>
        <taxon>Ascomycota</taxon>
        <taxon>Pezizomycotina</taxon>
        <taxon>Sordariomycetes</taxon>
        <taxon>Hypocreomycetidae</taxon>
        <taxon>Hypocreales</taxon>
        <taxon>Hypocreaceae</taxon>
        <taxon>Trichoderma</taxon>
    </lineage>
</organism>
<evidence type="ECO:0000313" key="2">
    <source>
        <dbReference type="EMBL" id="PNP53927.1"/>
    </source>
</evidence>
<dbReference type="EMBL" id="MTYI01000064">
    <property type="protein sequence ID" value="PNP53927.1"/>
    <property type="molecule type" value="Genomic_DNA"/>
</dbReference>
<comment type="caution">
    <text evidence="2">The sequence shown here is derived from an EMBL/GenBank/DDBJ whole genome shotgun (WGS) entry which is preliminary data.</text>
</comment>
<evidence type="ECO:0000313" key="3">
    <source>
        <dbReference type="Proteomes" id="UP000236290"/>
    </source>
</evidence>
<gene>
    <name evidence="2" type="ORF">THARTR1_05614</name>
</gene>
<proteinExistence type="predicted"/>
<feature type="region of interest" description="Disordered" evidence="1">
    <location>
        <begin position="241"/>
        <end position="278"/>
    </location>
</feature>
<feature type="compositionally biased region" description="Basic and acidic residues" evidence="1">
    <location>
        <begin position="122"/>
        <end position="131"/>
    </location>
</feature>
<feature type="compositionally biased region" description="Basic and acidic residues" evidence="1">
    <location>
        <begin position="256"/>
        <end position="278"/>
    </location>
</feature>
<accession>A0A2K0U822</accession>
<reference evidence="2 3" key="1">
    <citation type="submission" date="2017-02" db="EMBL/GenBank/DDBJ databases">
        <title>Genomes of Trichoderma spp. with biocontrol activity.</title>
        <authorList>
            <person name="Gardiner D."/>
            <person name="Kazan K."/>
            <person name="Vos C."/>
            <person name="Harvey P."/>
        </authorList>
    </citation>
    <scope>NUCLEOTIDE SEQUENCE [LARGE SCALE GENOMIC DNA]</scope>
    <source>
        <strain evidence="2 3">Tr1</strain>
    </source>
</reference>
<name>A0A2K0U822_TRIHA</name>
<feature type="region of interest" description="Disordered" evidence="1">
    <location>
        <begin position="291"/>
        <end position="323"/>
    </location>
</feature>
<feature type="region of interest" description="Disordered" evidence="1">
    <location>
        <begin position="1"/>
        <end position="39"/>
    </location>
</feature>
<feature type="compositionally biased region" description="Basic and acidic residues" evidence="1">
    <location>
        <begin position="407"/>
        <end position="428"/>
    </location>
</feature>